<accession>A0A6A6VC60</accession>
<proteinExistence type="inferred from homology"/>
<evidence type="ECO:0000256" key="1">
    <source>
        <dbReference type="ARBA" id="ARBA00009390"/>
    </source>
</evidence>
<dbReference type="SUPFAM" id="SSF54001">
    <property type="entry name" value="Cysteine proteinases"/>
    <property type="match status" value="1"/>
</dbReference>
<feature type="region of interest" description="Disordered" evidence="4">
    <location>
        <begin position="25"/>
        <end position="64"/>
    </location>
</feature>
<keyword evidence="7" id="KW-1185">Reference proteome</keyword>
<dbReference type="FunFam" id="2.20.25.10:FF:000011">
    <property type="entry name" value="peptide-N(4)-(N-acetyl-beta- glucosaminyl)asparagine amidase"/>
    <property type="match status" value="1"/>
</dbReference>
<feature type="region of interest" description="Disordered" evidence="4">
    <location>
        <begin position="384"/>
        <end position="432"/>
    </location>
</feature>
<dbReference type="Proteomes" id="UP000799440">
    <property type="component" value="Unassembled WGS sequence"/>
</dbReference>
<dbReference type="AlphaFoldDB" id="A0A6A6VC60"/>
<dbReference type="InterPro" id="IPR050883">
    <property type="entry name" value="PNGase"/>
</dbReference>
<dbReference type="InterPro" id="IPR038765">
    <property type="entry name" value="Papain-like_cys_pep_sf"/>
</dbReference>
<sequence length="432" mass="49403">MDIDQIAESMTDRFRQMLSTKRMNELNARSARSRTGSPAPFQQGSASLPPQPSMPPAYRTVRNIPLVPHPPQDQRSMRFRNLLHSLSHVPVQWENPGLLDEALRVVNLERIYGEAEEESNILLAEAESLGTGKKPAWSYHDCVLRALLKWFPEFFTWVNNPACAQCGRATISRGMTPPTPDERARSATQVELYACSDQEMCKAYTRYPRYNDAFVLLTTRTGRVGEWTNCFGMLCRALGARVRWVWNSEDYVWIEIYSAHRRKWVTVDPTEGKWDQPLLYSEGWRKKMAYCIAFSADGAMDVTRRYVPDMQTYGLQRNRCPEACLLYILDEIRDKRRAKLSKQEKFRLQGEDMRESRELEETIAISIVRSVCSSLNVSLAAGGSTPVISNKHGERSAGTPDAHTIARRPANGTQDPAERHPSDERNRRDRQS</sequence>
<evidence type="ECO:0000313" key="7">
    <source>
        <dbReference type="Proteomes" id="UP000799440"/>
    </source>
</evidence>
<dbReference type="GO" id="GO:0000224">
    <property type="term" value="F:peptide-N4-(N-acetyl-beta-glucosaminyl)asparagine amidase activity"/>
    <property type="evidence" value="ECO:0007669"/>
    <property type="project" value="TreeGrafter"/>
</dbReference>
<keyword evidence="3" id="KW-0862">Zinc</keyword>
<evidence type="ECO:0000256" key="3">
    <source>
        <dbReference type="ARBA" id="ARBA00022833"/>
    </source>
</evidence>
<dbReference type="Gene3D" id="3.10.620.30">
    <property type="match status" value="1"/>
</dbReference>
<keyword evidence="2" id="KW-0479">Metal-binding</keyword>
<dbReference type="GO" id="GO:0006516">
    <property type="term" value="P:glycoprotein catabolic process"/>
    <property type="evidence" value="ECO:0007669"/>
    <property type="project" value="TreeGrafter"/>
</dbReference>
<protein>
    <recommendedName>
        <fullName evidence="5">Transglutaminase-like domain-containing protein</fullName>
    </recommendedName>
</protein>
<organism evidence="6 7">
    <name type="scientific">Sporormia fimetaria CBS 119925</name>
    <dbReference type="NCBI Taxonomy" id="1340428"/>
    <lineage>
        <taxon>Eukaryota</taxon>
        <taxon>Fungi</taxon>
        <taxon>Dikarya</taxon>
        <taxon>Ascomycota</taxon>
        <taxon>Pezizomycotina</taxon>
        <taxon>Dothideomycetes</taxon>
        <taxon>Pleosporomycetidae</taxon>
        <taxon>Pleosporales</taxon>
        <taxon>Sporormiaceae</taxon>
        <taxon>Sporormia</taxon>
    </lineage>
</organism>
<dbReference type="GO" id="GO:0005634">
    <property type="term" value="C:nucleus"/>
    <property type="evidence" value="ECO:0007669"/>
    <property type="project" value="TreeGrafter"/>
</dbReference>
<name>A0A6A6VC60_9PLEO</name>
<dbReference type="PANTHER" id="PTHR12143:SF19">
    <property type="entry name" value="PEPTIDE-N(4)-(N-ACETYL-BETA-GLUCOSAMINYL)ASPARAGINE AMIDASE"/>
    <property type="match status" value="1"/>
</dbReference>
<dbReference type="OrthoDB" id="409136at2759"/>
<evidence type="ECO:0000259" key="5">
    <source>
        <dbReference type="SMART" id="SM00460"/>
    </source>
</evidence>
<comment type="similarity">
    <text evidence="1">Belongs to the transglutaminase-like superfamily. PNGase family.</text>
</comment>
<dbReference type="Gene3D" id="2.20.25.10">
    <property type="match status" value="1"/>
</dbReference>
<evidence type="ECO:0000256" key="2">
    <source>
        <dbReference type="ARBA" id="ARBA00022723"/>
    </source>
</evidence>
<dbReference type="GO" id="GO:0046872">
    <property type="term" value="F:metal ion binding"/>
    <property type="evidence" value="ECO:0007669"/>
    <property type="project" value="UniProtKB-KW"/>
</dbReference>
<dbReference type="PANTHER" id="PTHR12143">
    <property type="entry name" value="PEPTIDE N-GLYCANASE PNGASE -RELATED"/>
    <property type="match status" value="1"/>
</dbReference>
<gene>
    <name evidence="6" type="ORF">M011DRAFT_402206</name>
</gene>
<dbReference type="EMBL" id="MU006572">
    <property type="protein sequence ID" value="KAF2747486.1"/>
    <property type="molecule type" value="Genomic_DNA"/>
</dbReference>
<evidence type="ECO:0000313" key="6">
    <source>
        <dbReference type="EMBL" id="KAF2747486.1"/>
    </source>
</evidence>
<dbReference type="InterPro" id="IPR002931">
    <property type="entry name" value="Transglutaminase-like"/>
</dbReference>
<feature type="compositionally biased region" description="Basic and acidic residues" evidence="4">
    <location>
        <begin position="416"/>
        <end position="432"/>
    </location>
</feature>
<feature type="domain" description="Transglutaminase-like" evidence="5">
    <location>
        <begin position="216"/>
        <end position="271"/>
    </location>
</feature>
<evidence type="ECO:0000256" key="4">
    <source>
        <dbReference type="SAM" id="MobiDB-lite"/>
    </source>
</evidence>
<dbReference type="GO" id="GO:0005829">
    <property type="term" value="C:cytosol"/>
    <property type="evidence" value="ECO:0007669"/>
    <property type="project" value="TreeGrafter"/>
</dbReference>
<feature type="compositionally biased region" description="Polar residues" evidence="4">
    <location>
        <begin position="33"/>
        <end position="48"/>
    </location>
</feature>
<dbReference type="SMART" id="SM00460">
    <property type="entry name" value="TGc"/>
    <property type="match status" value="1"/>
</dbReference>
<dbReference type="Pfam" id="PF03835">
    <property type="entry name" value="Rad4"/>
    <property type="match status" value="1"/>
</dbReference>
<dbReference type="InterPro" id="IPR018325">
    <property type="entry name" value="Rad4/PNGase_transGLS-fold"/>
</dbReference>
<reference evidence="6" key="1">
    <citation type="journal article" date="2020" name="Stud. Mycol.">
        <title>101 Dothideomycetes genomes: a test case for predicting lifestyles and emergence of pathogens.</title>
        <authorList>
            <person name="Haridas S."/>
            <person name="Albert R."/>
            <person name="Binder M."/>
            <person name="Bloem J."/>
            <person name="Labutti K."/>
            <person name="Salamov A."/>
            <person name="Andreopoulos B."/>
            <person name="Baker S."/>
            <person name="Barry K."/>
            <person name="Bills G."/>
            <person name="Bluhm B."/>
            <person name="Cannon C."/>
            <person name="Castanera R."/>
            <person name="Culley D."/>
            <person name="Daum C."/>
            <person name="Ezra D."/>
            <person name="Gonzalez J."/>
            <person name="Henrissat B."/>
            <person name="Kuo A."/>
            <person name="Liang C."/>
            <person name="Lipzen A."/>
            <person name="Lutzoni F."/>
            <person name="Magnuson J."/>
            <person name="Mondo S."/>
            <person name="Nolan M."/>
            <person name="Ohm R."/>
            <person name="Pangilinan J."/>
            <person name="Park H.-J."/>
            <person name="Ramirez L."/>
            <person name="Alfaro M."/>
            <person name="Sun H."/>
            <person name="Tritt A."/>
            <person name="Yoshinaga Y."/>
            <person name="Zwiers L.-H."/>
            <person name="Turgeon B."/>
            <person name="Goodwin S."/>
            <person name="Spatafora J."/>
            <person name="Crous P."/>
            <person name="Grigoriev I."/>
        </authorList>
    </citation>
    <scope>NUCLEOTIDE SEQUENCE</scope>
    <source>
        <strain evidence="6">CBS 119925</strain>
    </source>
</reference>